<dbReference type="Proteomes" id="UP000245051">
    <property type="component" value="Chromosome"/>
</dbReference>
<evidence type="ECO:0000313" key="3">
    <source>
        <dbReference type="Proteomes" id="UP000245051"/>
    </source>
</evidence>
<dbReference type="InterPro" id="IPR000594">
    <property type="entry name" value="ThiF_NAD_FAD-bd"/>
</dbReference>
<dbReference type="PANTHER" id="PTHR10953">
    <property type="entry name" value="UBIQUITIN-ACTIVATING ENZYME E1"/>
    <property type="match status" value="1"/>
</dbReference>
<dbReference type="InterPro" id="IPR035985">
    <property type="entry name" value="Ubiquitin-activating_enz"/>
</dbReference>
<evidence type="ECO:0000313" key="2">
    <source>
        <dbReference type="EMBL" id="AWK09971.1"/>
    </source>
</evidence>
<feature type="domain" description="THIF-type NAD/FAD binding fold" evidence="1">
    <location>
        <begin position="183"/>
        <end position="397"/>
    </location>
</feature>
<evidence type="ECO:0000259" key="1">
    <source>
        <dbReference type="Pfam" id="PF00899"/>
    </source>
</evidence>
<protein>
    <submittedName>
        <fullName evidence="2">Thiamine biosynthesis protein ThiF</fullName>
    </submittedName>
</protein>
<dbReference type="EMBL" id="CP029254">
    <property type="protein sequence ID" value="AWK09971.1"/>
    <property type="molecule type" value="Genomic_DNA"/>
</dbReference>
<name>A0ABM6V8J6_9ACTN</name>
<dbReference type="PANTHER" id="PTHR10953:SF102">
    <property type="entry name" value="ADENYLYLTRANSFERASE AND SULFURTRANSFERASE MOCS3"/>
    <property type="match status" value="1"/>
</dbReference>
<dbReference type="SUPFAM" id="SSF69572">
    <property type="entry name" value="Activating enzymes of the ubiquitin-like proteins"/>
    <property type="match status" value="1"/>
</dbReference>
<gene>
    <name evidence="2" type="ORF">DDQ41_14870</name>
</gene>
<proteinExistence type="predicted"/>
<keyword evidence="3" id="KW-1185">Reference proteome</keyword>
<dbReference type="Gene3D" id="3.40.50.720">
    <property type="entry name" value="NAD(P)-binding Rossmann-like Domain"/>
    <property type="match status" value="1"/>
</dbReference>
<dbReference type="InterPro" id="IPR045886">
    <property type="entry name" value="ThiF/MoeB/HesA"/>
</dbReference>
<sequence length="463" mass="49407">MARRPVNPPAEGWSLTIPHRLWTELSAHLFPAGGGAVLLAGHAEGARGPRLLAYDLITATNDADYIPGEYGHRALAPSFVRDAAVRARDESAAYLAVHAHAGLDRVRFSSVDTASHERGYPALRQITGQTVGGLVFTPHAAAGDLWLADGSRTPLTETVIPGGNLLRLRPCPATATPAGPDHDRQARLLGDIGQETLNRLRVAVVGLGGVGSILVEELARLGVGTLVLIDDDTIEASNLPRLVASGKDDIGRLKTDLAARNAQRANPRIRLIPKATRVEHPEALKELALCDWIFLAADSASARHWVNATVQQFLIPGVQVGVKIPVDSAGCVGQIHTATRIMLPGDGCLWCNRLIDSTQLAIDMHPKAERDAARYVPAVPAPSVITLNTLAAAEALNHFVLAATGLHHDDHDHAAVIHRPRTRQRDLQDPRQDVNCRWCTPAGRLGRGDAEGVAKHFDGAGGA</sequence>
<reference evidence="2 3" key="1">
    <citation type="submission" date="2018-05" db="EMBL/GenBank/DDBJ databases">
        <title>Complete genome sequence of the Type Strain of Streptomyces spongiicola HNM0071, the producer of staurosporine.</title>
        <authorList>
            <person name="Zhou S."/>
            <person name="Huang X."/>
        </authorList>
    </citation>
    <scope>NUCLEOTIDE SEQUENCE [LARGE SCALE GENOMIC DNA]</scope>
    <source>
        <strain evidence="2 3">HNM0071</strain>
    </source>
</reference>
<accession>A0ABM6V8J6</accession>
<dbReference type="Pfam" id="PF00899">
    <property type="entry name" value="ThiF"/>
    <property type="match status" value="1"/>
</dbReference>
<organism evidence="2 3">
    <name type="scientific">Streptomyces spongiicola</name>
    <dbReference type="NCBI Taxonomy" id="1690221"/>
    <lineage>
        <taxon>Bacteria</taxon>
        <taxon>Bacillati</taxon>
        <taxon>Actinomycetota</taxon>
        <taxon>Actinomycetes</taxon>
        <taxon>Kitasatosporales</taxon>
        <taxon>Streptomycetaceae</taxon>
        <taxon>Streptomyces</taxon>
    </lineage>
</organism>